<reference evidence="11" key="1">
    <citation type="submission" date="2025-08" db="UniProtKB">
        <authorList>
            <consortium name="RefSeq"/>
        </authorList>
    </citation>
    <scope>IDENTIFICATION</scope>
</reference>
<evidence type="ECO:0000259" key="9">
    <source>
        <dbReference type="PROSITE" id="PS50240"/>
    </source>
</evidence>
<dbReference type="KEGG" id="csol:105368055"/>
<evidence type="ECO:0000256" key="5">
    <source>
        <dbReference type="ARBA" id="ARBA00022825"/>
    </source>
</evidence>
<feature type="domain" description="Peptidase S1" evidence="9">
    <location>
        <begin position="26"/>
        <end position="254"/>
    </location>
</feature>
<keyword evidence="8" id="KW-0732">Signal</keyword>
<keyword evidence="10" id="KW-1185">Reference proteome</keyword>
<dbReference type="InterPro" id="IPR001254">
    <property type="entry name" value="Trypsin_dom"/>
</dbReference>
<dbReference type="GO" id="GO:0005576">
    <property type="term" value="C:extracellular region"/>
    <property type="evidence" value="ECO:0007669"/>
    <property type="project" value="UniProtKB-SubCell"/>
</dbReference>
<dbReference type="RefSeq" id="XP_011505258.1">
    <property type="nucleotide sequence ID" value="XM_011506956.1"/>
</dbReference>
<evidence type="ECO:0000256" key="1">
    <source>
        <dbReference type="ARBA" id="ARBA00004239"/>
    </source>
</evidence>
<dbReference type="PANTHER" id="PTHR24276">
    <property type="entry name" value="POLYSERASE-RELATED"/>
    <property type="match status" value="1"/>
</dbReference>
<dbReference type="PROSITE" id="PS00135">
    <property type="entry name" value="TRYPSIN_SER"/>
    <property type="match status" value="1"/>
</dbReference>
<comment type="similarity">
    <text evidence="2">Belongs to the peptidase S1 family.</text>
</comment>
<feature type="chain" id="PRO_5042523155" evidence="8">
    <location>
        <begin position="22"/>
        <end position="265"/>
    </location>
</feature>
<keyword evidence="3 7" id="KW-0645">Protease</keyword>
<feature type="signal peptide" evidence="8">
    <location>
        <begin position="1"/>
        <end position="21"/>
    </location>
</feature>
<evidence type="ECO:0000256" key="2">
    <source>
        <dbReference type="ARBA" id="ARBA00007664"/>
    </source>
</evidence>
<keyword evidence="5 7" id="KW-0720">Serine protease</keyword>
<evidence type="ECO:0000256" key="4">
    <source>
        <dbReference type="ARBA" id="ARBA00022801"/>
    </source>
</evidence>
<dbReference type="InterPro" id="IPR043504">
    <property type="entry name" value="Peptidase_S1_PA_chymotrypsin"/>
</dbReference>
<dbReference type="InterPro" id="IPR050430">
    <property type="entry name" value="Peptidase_S1"/>
</dbReference>
<evidence type="ECO:0000256" key="3">
    <source>
        <dbReference type="ARBA" id="ARBA00022670"/>
    </source>
</evidence>
<evidence type="ECO:0000256" key="8">
    <source>
        <dbReference type="SAM" id="SignalP"/>
    </source>
</evidence>
<dbReference type="GO" id="GO:0004252">
    <property type="term" value="F:serine-type endopeptidase activity"/>
    <property type="evidence" value="ECO:0007669"/>
    <property type="project" value="InterPro"/>
</dbReference>
<protein>
    <submittedName>
        <fullName evidence="11">Chymotrypsin-2-like</fullName>
    </submittedName>
</protein>
<dbReference type="InterPro" id="IPR033116">
    <property type="entry name" value="TRYPSIN_SER"/>
</dbReference>
<dbReference type="SUPFAM" id="SSF50494">
    <property type="entry name" value="Trypsin-like serine proteases"/>
    <property type="match status" value="1"/>
</dbReference>
<dbReference type="InterPro" id="IPR018114">
    <property type="entry name" value="TRYPSIN_HIS"/>
</dbReference>
<name>A0AAJ6YVP0_9HYME</name>
<dbReference type="GeneID" id="105368055"/>
<dbReference type="GO" id="GO:0006508">
    <property type="term" value="P:proteolysis"/>
    <property type="evidence" value="ECO:0007669"/>
    <property type="project" value="UniProtKB-KW"/>
</dbReference>
<gene>
    <name evidence="11" type="primary">LOC105368055</name>
</gene>
<dbReference type="PANTHER" id="PTHR24276:SF96">
    <property type="entry name" value="PEPTIDASE S1 DOMAIN-CONTAINING PROTEIN"/>
    <property type="match status" value="1"/>
</dbReference>
<comment type="subcellular location">
    <subcellularLocation>
        <location evidence="1">Secreted</location>
        <location evidence="1">Extracellular space</location>
    </subcellularLocation>
</comment>
<evidence type="ECO:0000256" key="6">
    <source>
        <dbReference type="ARBA" id="ARBA00023157"/>
    </source>
</evidence>
<dbReference type="FunFam" id="2.40.10.10:FF:000068">
    <property type="entry name" value="transmembrane protease serine 2"/>
    <property type="match status" value="1"/>
</dbReference>
<evidence type="ECO:0000313" key="10">
    <source>
        <dbReference type="Proteomes" id="UP000695007"/>
    </source>
</evidence>
<dbReference type="FunFam" id="2.40.10.10:FF:000036">
    <property type="entry name" value="Trypsin beta"/>
    <property type="match status" value="1"/>
</dbReference>
<accession>A0AAJ6YVP0</accession>
<dbReference type="Gene3D" id="2.40.10.10">
    <property type="entry name" value="Trypsin-like serine proteases"/>
    <property type="match status" value="1"/>
</dbReference>
<dbReference type="Pfam" id="PF00089">
    <property type="entry name" value="Trypsin"/>
    <property type="match status" value="1"/>
</dbReference>
<dbReference type="PROSITE" id="PS00134">
    <property type="entry name" value="TRYPSIN_HIS"/>
    <property type="match status" value="1"/>
</dbReference>
<dbReference type="InterPro" id="IPR009003">
    <property type="entry name" value="Peptidase_S1_PA"/>
</dbReference>
<keyword evidence="4 7" id="KW-0378">Hydrolase</keyword>
<sequence length="265" mass="30066">MNIQLIIFLCFTPNIILVVFAKNVKIIGGVDADIKEIPYIASLRQFKKEEHFCSGAIISHYHILTAAHCIDSLDKSEVRIYVGSANSSNYTGPYYNIQDIKMHPKYNKANIKKLKTRYDIAVLTVYPRIPFNQFQNKINLPNQDIETGELGLISGWGWKTYPIGWISDTLQKLSMWIISNEQCANYFTNLIREEHICVYRNRETGTCFGDSGGPLINNNTLIGISSINSPCASGDPDVYVRVYTFLEFINSIINCHCVPFDCNCL</sequence>
<organism evidence="10 11">
    <name type="scientific">Ceratosolen solmsi marchali</name>
    <dbReference type="NCBI Taxonomy" id="326594"/>
    <lineage>
        <taxon>Eukaryota</taxon>
        <taxon>Metazoa</taxon>
        <taxon>Ecdysozoa</taxon>
        <taxon>Arthropoda</taxon>
        <taxon>Hexapoda</taxon>
        <taxon>Insecta</taxon>
        <taxon>Pterygota</taxon>
        <taxon>Neoptera</taxon>
        <taxon>Endopterygota</taxon>
        <taxon>Hymenoptera</taxon>
        <taxon>Apocrita</taxon>
        <taxon>Proctotrupomorpha</taxon>
        <taxon>Chalcidoidea</taxon>
        <taxon>Agaonidae</taxon>
        <taxon>Agaoninae</taxon>
        <taxon>Ceratosolen</taxon>
    </lineage>
</organism>
<evidence type="ECO:0000256" key="7">
    <source>
        <dbReference type="RuleBase" id="RU363034"/>
    </source>
</evidence>
<proteinExistence type="inferred from homology"/>
<dbReference type="SMART" id="SM00020">
    <property type="entry name" value="Tryp_SPc"/>
    <property type="match status" value="1"/>
</dbReference>
<evidence type="ECO:0000313" key="11">
    <source>
        <dbReference type="RefSeq" id="XP_011505258.1"/>
    </source>
</evidence>
<keyword evidence="6" id="KW-1015">Disulfide bond</keyword>
<dbReference type="InterPro" id="IPR001314">
    <property type="entry name" value="Peptidase_S1A"/>
</dbReference>
<dbReference type="PRINTS" id="PR00722">
    <property type="entry name" value="CHYMOTRYPSIN"/>
</dbReference>
<dbReference type="CDD" id="cd00190">
    <property type="entry name" value="Tryp_SPc"/>
    <property type="match status" value="1"/>
</dbReference>
<dbReference type="Proteomes" id="UP000695007">
    <property type="component" value="Unplaced"/>
</dbReference>
<dbReference type="PROSITE" id="PS50240">
    <property type="entry name" value="TRYPSIN_DOM"/>
    <property type="match status" value="1"/>
</dbReference>
<dbReference type="AlphaFoldDB" id="A0AAJ6YVP0"/>